<dbReference type="RefSeq" id="WP_268779840.1">
    <property type="nucleotide sequence ID" value="NZ_JAPRAT010000012.1"/>
</dbReference>
<evidence type="ECO:0000313" key="2">
    <source>
        <dbReference type="Proteomes" id="UP001084197"/>
    </source>
</evidence>
<protein>
    <submittedName>
        <fullName evidence="1">Uncharacterized protein</fullName>
    </submittedName>
</protein>
<evidence type="ECO:0000313" key="1">
    <source>
        <dbReference type="EMBL" id="MCZ0703068.1"/>
    </source>
</evidence>
<comment type="caution">
    <text evidence="1">The sequence shown here is derived from an EMBL/GenBank/DDBJ whole genome shotgun (WGS) entry which is preliminary data.</text>
</comment>
<sequence length="99" mass="10968">MTGPHDHELANKITKTTVTAETYNIDDTVSRTKETYQVTLRRDNFFKTSYHTSDITANGGRVTRSFGTVKKGNYAVRVTIKSGDATSHTRIKGSGTINQ</sequence>
<dbReference type="Proteomes" id="UP001084197">
    <property type="component" value="Unassembled WGS sequence"/>
</dbReference>
<accession>A0A9J6RCP1</accession>
<name>A0A9J6RCP1_9BACI</name>
<reference evidence="1" key="1">
    <citation type="submission" date="2022-11" db="EMBL/GenBank/DDBJ databases">
        <title>WGS of Natronobacillus azotifigens 24KS-1, an anaerobic diazotrophic haloalkaliphile from soda-rich habitats.</title>
        <authorList>
            <person name="Sorokin D.Y."/>
            <person name="Merkel A.Y."/>
        </authorList>
    </citation>
    <scope>NUCLEOTIDE SEQUENCE</scope>
    <source>
        <strain evidence="1">24KS-1</strain>
    </source>
</reference>
<dbReference type="EMBL" id="JAPRAT010000012">
    <property type="protein sequence ID" value="MCZ0703068.1"/>
    <property type="molecule type" value="Genomic_DNA"/>
</dbReference>
<proteinExistence type="predicted"/>
<organism evidence="1 2">
    <name type="scientific">Natronobacillus azotifigens</name>
    <dbReference type="NCBI Taxonomy" id="472978"/>
    <lineage>
        <taxon>Bacteria</taxon>
        <taxon>Bacillati</taxon>
        <taxon>Bacillota</taxon>
        <taxon>Bacilli</taxon>
        <taxon>Bacillales</taxon>
        <taxon>Bacillaceae</taxon>
        <taxon>Natronobacillus</taxon>
    </lineage>
</organism>
<gene>
    <name evidence="1" type="ORF">OWO01_07570</name>
</gene>
<dbReference type="AlphaFoldDB" id="A0A9J6RCP1"/>
<keyword evidence="2" id="KW-1185">Reference proteome</keyword>